<comment type="caution">
    <text evidence="4">The sequence shown here is derived from an EMBL/GenBank/DDBJ whole genome shotgun (WGS) entry which is preliminary data.</text>
</comment>
<organism evidence="4 5">
    <name type="scientific">Fusarium flagelliforme</name>
    <dbReference type="NCBI Taxonomy" id="2675880"/>
    <lineage>
        <taxon>Eukaryota</taxon>
        <taxon>Fungi</taxon>
        <taxon>Dikarya</taxon>
        <taxon>Ascomycota</taxon>
        <taxon>Pezizomycotina</taxon>
        <taxon>Sordariomycetes</taxon>
        <taxon>Hypocreomycetidae</taxon>
        <taxon>Hypocreales</taxon>
        <taxon>Nectriaceae</taxon>
        <taxon>Fusarium</taxon>
        <taxon>Fusarium incarnatum-equiseti species complex</taxon>
    </lineage>
</organism>
<dbReference type="Proteomes" id="UP000265631">
    <property type="component" value="Unassembled WGS sequence"/>
</dbReference>
<keyword evidence="4" id="KW-0378">Hydrolase</keyword>
<gene>
    <name evidence="4" type="ORF">FIE12Z_5088</name>
</gene>
<dbReference type="GO" id="GO:0016810">
    <property type="term" value="F:hydrolase activity, acting on carbon-nitrogen (but not peptide) bonds"/>
    <property type="evidence" value="ECO:0007669"/>
    <property type="project" value="InterPro"/>
</dbReference>
<protein>
    <submittedName>
        <fullName evidence="4">Amidohydrolase ytcj-like</fullName>
    </submittedName>
</protein>
<dbReference type="OrthoDB" id="194468at2759"/>
<accession>A0A395MT94</accession>
<feature type="chain" id="PRO_5017457777" evidence="2">
    <location>
        <begin position="20"/>
        <end position="651"/>
    </location>
</feature>
<feature type="signal peptide" evidence="2">
    <location>
        <begin position="1"/>
        <end position="19"/>
    </location>
</feature>
<dbReference type="CDD" id="cd01300">
    <property type="entry name" value="YtcJ_like"/>
    <property type="match status" value="1"/>
</dbReference>
<evidence type="ECO:0000256" key="2">
    <source>
        <dbReference type="SAM" id="SignalP"/>
    </source>
</evidence>
<dbReference type="InterPro" id="IPR011059">
    <property type="entry name" value="Metal-dep_hydrolase_composite"/>
</dbReference>
<keyword evidence="2" id="KW-0732">Signal</keyword>
<dbReference type="Gene3D" id="3.10.310.70">
    <property type="match status" value="1"/>
</dbReference>
<keyword evidence="5" id="KW-1185">Reference proteome</keyword>
<evidence type="ECO:0000313" key="5">
    <source>
        <dbReference type="Proteomes" id="UP000265631"/>
    </source>
</evidence>
<dbReference type="EMBL" id="PXXK01000130">
    <property type="protein sequence ID" value="RFN50643.1"/>
    <property type="molecule type" value="Genomic_DNA"/>
</dbReference>
<proteinExistence type="predicted"/>
<feature type="region of interest" description="Disordered" evidence="1">
    <location>
        <begin position="184"/>
        <end position="224"/>
    </location>
</feature>
<dbReference type="PANTHER" id="PTHR22642:SF2">
    <property type="entry name" value="PROTEIN LONG AFTER FAR-RED 3"/>
    <property type="match status" value="1"/>
</dbReference>
<sequence>MARGLLTLCVSALVAVAGAAKPADVVFYNGNIYTMGPGNSTATAMAVRGGKIEYVGNKKQAHTYIGKNTKVIDLEGRMAMPGLVDSHMHVISGGLSLLKCDLSYQTLSLEETLEHIQGCLDNETDKTDDDWLEVVNMDYAGLVSKSGTVGKKQLDKLSTKRPVFIRSSDYHTVLANSRALEVSGIDENTKDPAGGKVDRLPGSKEPSGSLQDGARDLIKVPPPSDAENLEAARAALKLFREAGITTFQEAAAADNHHDVFDTIRKEDGLSARGYFDFWVEAPDSVDGVPALVKNVTDTIKPRNDKKPLGPKPSLKWQAIKAFIDGVITYPSNTAALIEPYWAPVDASNENGTWAPDKSSLNDPYWKPAVLTKTLESLFLAGIDAQLHVDGDLAVRIALDAAESFRKKHPGKDIRLGLAHDELSHQDDWGRFAELGVDPIVSYQWSQLSSFYIPNTFNAIAEYRLNNLQAWAQIEKRGRPLVYGSDWPIDPLDEFLALKVAVTRSGDPENPNSPAAQGPPFDGVFPGSGISRISALRSITINGARFLRADKQIGSLEKGKLADIIVLENDFFKVPEEELGRQKVLLTMVGGEVVYVAKGHDFGVKAKFPNDDKASAKLARRTIGGFNAQELSEEAKADAAKLRKRGACVHKH</sequence>
<dbReference type="InterPro" id="IPR013108">
    <property type="entry name" value="Amidohydro_3"/>
</dbReference>
<dbReference type="STRING" id="2594813.A0A395MT94"/>
<dbReference type="InterPro" id="IPR033932">
    <property type="entry name" value="YtcJ-like"/>
</dbReference>
<dbReference type="SUPFAM" id="SSF51556">
    <property type="entry name" value="Metallo-dependent hydrolases"/>
    <property type="match status" value="1"/>
</dbReference>
<dbReference type="Pfam" id="PF07969">
    <property type="entry name" value="Amidohydro_3"/>
    <property type="match status" value="1"/>
</dbReference>
<evidence type="ECO:0000313" key="4">
    <source>
        <dbReference type="EMBL" id="RFN50643.1"/>
    </source>
</evidence>
<evidence type="ECO:0000259" key="3">
    <source>
        <dbReference type="Pfam" id="PF07969"/>
    </source>
</evidence>
<dbReference type="InterPro" id="IPR032466">
    <property type="entry name" value="Metal_Hydrolase"/>
</dbReference>
<dbReference type="AlphaFoldDB" id="A0A395MT94"/>
<feature type="domain" description="Amidohydrolase 3" evidence="3">
    <location>
        <begin position="70"/>
        <end position="594"/>
    </location>
</feature>
<evidence type="ECO:0000256" key="1">
    <source>
        <dbReference type="SAM" id="MobiDB-lite"/>
    </source>
</evidence>
<dbReference type="SUPFAM" id="SSF51338">
    <property type="entry name" value="Composite domain of metallo-dependent hydrolases"/>
    <property type="match status" value="1"/>
</dbReference>
<reference evidence="4 5" key="1">
    <citation type="journal article" date="2018" name="PLoS Pathog.">
        <title>Evolution of structural diversity of trichothecenes, a family of toxins produced by plant pathogenic and entomopathogenic fungi.</title>
        <authorList>
            <person name="Proctor R.H."/>
            <person name="McCormick S.P."/>
            <person name="Kim H.S."/>
            <person name="Cardoza R.E."/>
            <person name="Stanley A.M."/>
            <person name="Lindo L."/>
            <person name="Kelly A."/>
            <person name="Brown D.W."/>
            <person name="Lee T."/>
            <person name="Vaughan M.M."/>
            <person name="Alexander N.J."/>
            <person name="Busman M."/>
            <person name="Gutierrez S."/>
        </authorList>
    </citation>
    <scope>NUCLEOTIDE SEQUENCE [LARGE SCALE GENOMIC DNA]</scope>
    <source>
        <strain evidence="4 5">NRRL 13405</strain>
    </source>
</reference>
<name>A0A395MT94_9HYPO</name>
<dbReference type="PANTHER" id="PTHR22642">
    <property type="entry name" value="IMIDAZOLONEPROPIONASE"/>
    <property type="match status" value="1"/>
</dbReference>
<dbReference type="Gene3D" id="2.30.40.10">
    <property type="entry name" value="Urease, subunit C, domain 1"/>
    <property type="match status" value="1"/>
</dbReference>
<dbReference type="Gene3D" id="3.20.20.140">
    <property type="entry name" value="Metal-dependent hydrolases"/>
    <property type="match status" value="1"/>
</dbReference>